<dbReference type="EMBL" id="SPHZ02000012">
    <property type="protein sequence ID" value="KAF0888789.1"/>
    <property type="molecule type" value="Genomic_DNA"/>
</dbReference>
<comment type="caution">
    <text evidence="2">The sequence shown here is derived from an EMBL/GenBank/DDBJ whole genome shotgun (WGS) entry which is preliminary data.</text>
</comment>
<reference evidence="2 3" key="1">
    <citation type="submission" date="2019-11" db="EMBL/GenBank/DDBJ databases">
        <title>Whole genome sequence of Oryza granulata.</title>
        <authorList>
            <person name="Li W."/>
        </authorList>
    </citation>
    <scope>NUCLEOTIDE SEQUENCE [LARGE SCALE GENOMIC DNA]</scope>
    <source>
        <strain evidence="3">cv. Menghai</strain>
        <tissue evidence="2">Leaf</tissue>
    </source>
</reference>
<keyword evidence="3" id="KW-1185">Reference proteome</keyword>
<name>A0A6G1BLF3_9ORYZ</name>
<evidence type="ECO:0000256" key="1">
    <source>
        <dbReference type="SAM" id="MobiDB-lite"/>
    </source>
</evidence>
<accession>A0A6G1BLF3</accession>
<dbReference type="Proteomes" id="UP000479710">
    <property type="component" value="Unassembled WGS sequence"/>
</dbReference>
<protein>
    <submittedName>
        <fullName evidence="2">Uncharacterized protein</fullName>
    </submittedName>
</protein>
<organism evidence="2 3">
    <name type="scientific">Oryza meyeriana var. granulata</name>
    <dbReference type="NCBI Taxonomy" id="110450"/>
    <lineage>
        <taxon>Eukaryota</taxon>
        <taxon>Viridiplantae</taxon>
        <taxon>Streptophyta</taxon>
        <taxon>Embryophyta</taxon>
        <taxon>Tracheophyta</taxon>
        <taxon>Spermatophyta</taxon>
        <taxon>Magnoliopsida</taxon>
        <taxon>Liliopsida</taxon>
        <taxon>Poales</taxon>
        <taxon>Poaceae</taxon>
        <taxon>BOP clade</taxon>
        <taxon>Oryzoideae</taxon>
        <taxon>Oryzeae</taxon>
        <taxon>Oryzinae</taxon>
        <taxon>Oryza</taxon>
        <taxon>Oryza meyeriana</taxon>
    </lineage>
</organism>
<proteinExistence type="predicted"/>
<gene>
    <name evidence="2" type="ORF">E2562_017788</name>
</gene>
<feature type="region of interest" description="Disordered" evidence="1">
    <location>
        <begin position="1"/>
        <end position="37"/>
    </location>
</feature>
<evidence type="ECO:0000313" key="3">
    <source>
        <dbReference type="Proteomes" id="UP000479710"/>
    </source>
</evidence>
<dbReference type="AlphaFoldDB" id="A0A6G1BLF3"/>
<evidence type="ECO:0000313" key="2">
    <source>
        <dbReference type="EMBL" id="KAF0888789.1"/>
    </source>
</evidence>
<sequence length="84" mass="8312">MSPTAIADADEAAGQPAPLIGVTEDRAPTAKDPATTVEGAPTSVIVATIEGDTTAMAEVSSTIVTETDDPIAAVDLAASTIDDD</sequence>